<comment type="caution">
    <text evidence="3">The sequence shown here is derived from an EMBL/GenBank/DDBJ whole genome shotgun (WGS) entry which is preliminary data.</text>
</comment>
<proteinExistence type="predicted"/>
<dbReference type="OrthoDB" id="5422579at2759"/>
<keyword evidence="2" id="KW-0472">Membrane</keyword>
<dbReference type="Proteomes" id="UP000664534">
    <property type="component" value="Unassembled WGS sequence"/>
</dbReference>
<keyword evidence="2" id="KW-0812">Transmembrane</keyword>
<reference evidence="3" key="1">
    <citation type="submission" date="2021-03" db="EMBL/GenBank/DDBJ databases">
        <authorList>
            <person name="Tagirdzhanova G."/>
        </authorList>
    </citation>
    <scope>NUCLEOTIDE SEQUENCE</scope>
</reference>
<evidence type="ECO:0000313" key="4">
    <source>
        <dbReference type="Proteomes" id="UP000664534"/>
    </source>
</evidence>
<feature type="compositionally biased region" description="Acidic residues" evidence="1">
    <location>
        <begin position="443"/>
        <end position="452"/>
    </location>
</feature>
<protein>
    <recommendedName>
        <fullName evidence="5">F-box domain-containing protein</fullName>
    </recommendedName>
</protein>
<name>A0A8H3PGN7_9LECA</name>
<organism evidence="3 4">
    <name type="scientific">Imshaugia aleurites</name>
    <dbReference type="NCBI Taxonomy" id="172621"/>
    <lineage>
        <taxon>Eukaryota</taxon>
        <taxon>Fungi</taxon>
        <taxon>Dikarya</taxon>
        <taxon>Ascomycota</taxon>
        <taxon>Pezizomycotina</taxon>
        <taxon>Lecanoromycetes</taxon>
        <taxon>OSLEUM clade</taxon>
        <taxon>Lecanoromycetidae</taxon>
        <taxon>Lecanorales</taxon>
        <taxon>Lecanorineae</taxon>
        <taxon>Parmeliaceae</taxon>
        <taxon>Imshaugia</taxon>
    </lineage>
</organism>
<keyword evidence="2" id="KW-1133">Transmembrane helix</keyword>
<keyword evidence="4" id="KW-1185">Reference proteome</keyword>
<accession>A0A8H3PGN7</accession>
<evidence type="ECO:0000256" key="1">
    <source>
        <dbReference type="SAM" id="MobiDB-lite"/>
    </source>
</evidence>
<gene>
    <name evidence="3" type="ORF">IMSHALPRED_002211</name>
</gene>
<sequence length="463" mass="52829">MSYHNEVDRSSRYSGPEPQTLPLPPELVMRTLRYLDRVRDKKNARLVCKGFAAAGLYSLTSTVCFSNSLIWIWRTFDNVPHFSCSTRDIAMHPVVSKYIIKMVCEGSRIPSSYLAYRTSFDWWATVGKHGKPRSTQEIYSVYSSSDDQEKFTIGKGADREVVRTALENFVNLKCIVFTDIAPNERSRDFPRPPWPADAPVGDPWGPSSPYHSFAVCIRLLSDMRIKLRELSIEGSQDGISHSVFSRISTQDSCHLLNVFANLRKLSVNVNTHFDTWLLDFAGLGRFLTQATLLQSLDLKCSRGERQTRLSLSQVFKTATWPYLKHFGLHGFVMSTNMDLIAFFDRHRATIDSVAFKSIFLHEKDFNSRDHSPCEAWKHLFTELRKRSIKFQNLELFRIHDCCNWGGECPDLADRADRGEKILQYLRHGGPNPLTVETVSEVNETSETDEAIDVSDTSEASESE</sequence>
<dbReference type="AlphaFoldDB" id="A0A8H3PGN7"/>
<feature type="compositionally biased region" description="Basic and acidic residues" evidence="1">
    <location>
        <begin position="1"/>
        <end position="11"/>
    </location>
</feature>
<evidence type="ECO:0000256" key="2">
    <source>
        <dbReference type="SAM" id="Phobius"/>
    </source>
</evidence>
<evidence type="ECO:0008006" key="5">
    <source>
        <dbReference type="Google" id="ProtNLM"/>
    </source>
</evidence>
<feature type="region of interest" description="Disordered" evidence="1">
    <location>
        <begin position="1"/>
        <end position="22"/>
    </location>
</feature>
<dbReference type="EMBL" id="CAJPDT010000138">
    <property type="protein sequence ID" value="CAF9940891.1"/>
    <property type="molecule type" value="Genomic_DNA"/>
</dbReference>
<evidence type="ECO:0000313" key="3">
    <source>
        <dbReference type="EMBL" id="CAF9940891.1"/>
    </source>
</evidence>
<feature type="transmembrane region" description="Helical" evidence="2">
    <location>
        <begin position="51"/>
        <end position="73"/>
    </location>
</feature>
<feature type="region of interest" description="Disordered" evidence="1">
    <location>
        <begin position="440"/>
        <end position="463"/>
    </location>
</feature>